<evidence type="ECO:0000256" key="2">
    <source>
        <dbReference type="SAM" id="SignalP"/>
    </source>
</evidence>
<feature type="compositionally biased region" description="Basic and acidic residues" evidence="1">
    <location>
        <begin position="26"/>
        <end position="45"/>
    </location>
</feature>
<feature type="signal peptide" evidence="2">
    <location>
        <begin position="1"/>
        <end position="21"/>
    </location>
</feature>
<dbReference type="RefSeq" id="WP_181676742.1">
    <property type="nucleotide sequence ID" value="NZ_JABJVM010000008.1"/>
</dbReference>
<keyword evidence="2" id="KW-0732">Signal</keyword>
<dbReference type="AlphaFoldDB" id="A0A7W1T6Z9"/>
<comment type="caution">
    <text evidence="3">The sequence shown here is derived from an EMBL/GenBank/DDBJ whole genome shotgun (WGS) entry which is preliminary data.</text>
</comment>
<name>A0A7W1T6Z9_9LIST</name>
<dbReference type="PROSITE" id="PS51257">
    <property type="entry name" value="PROKAR_LIPOPROTEIN"/>
    <property type="match status" value="1"/>
</dbReference>
<reference evidence="3 4" key="1">
    <citation type="submission" date="2020-08" db="EMBL/GenBank/DDBJ databases">
        <title>Listeria ohnekaius sp. nov. and Listeria portnoyii sp. nov. isolated from non-agricultural and natural environments.</title>
        <authorList>
            <person name="Weller D."/>
            <person name="Belias A.M."/>
            <person name="Liao J."/>
            <person name="Guo S."/>
            <person name="Orsi R.H."/>
            <person name="Wiedmann M."/>
        </authorList>
    </citation>
    <scope>NUCLEOTIDE SEQUENCE [LARGE SCALE GENOMIC DNA]</scope>
    <source>
        <strain evidence="3 4">FSL W9-0585</strain>
    </source>
</reference>
<evidence type="ECO:0008006" key="5">
    <source>
        <dbReference type="Google" id="ProtNLM"/>
    </source>
</evidence>
<dbReference type="EMBL" id="JABJVM010000008">
    <property type="protein sequence ID" value="MBA3926589.1"/>
    <property type="molecule type" value="Genomic_DNA"/>
</dbReference>
<evidence type="ECO:0000313" key="4">
    <source>
        <dbReference type="Proteomes" id="UP000548787"/>
    </source>
</evidence>
<dbReference type="Proteomes" id="UP000548787">
    <property type="component" value="Unassembled WGS sequence"/>
</dbReference>
<proteinExistence type="predicted"/>
<protein>
    <recommendedName>
        <fullName evidence="5">DUF5068 domain-containing protein</fullName>
    </recommendedName>
</protein>
<evidence type="ECO:0000313" key="3">
    <source>
        <dbReference type="EMBL" id="MBA3926589.1"/>
    </source>
</evidence>
<accession>A0A7W1T6Z9</accession>
<feature type="region of interest" description="Disordered" evidence="1">
    <location>
        <begin position="24"/>
        <end position="45"/>
    </location>
</feature>
<gene>
    <name evidence="3" type="ORF">HPK16_09560</name>
</gene>
<evidence type="ECO:0000256" key="1">
    <source>
        <dbReference type="SAM" id="MobiDB-lite"/>
    </source>
</evidence>
<keyword evidence="4" id="KW-1185">Reference proteome</keyword>
<feature type="chain" id="PRO_5039027314" description="DUF5068 domain-containing protein" evidence="2">
    <location>
        <begin position="22"/>
        <end position="228"/>
    </location>
</feature>
<organism evidence="3 4">
    <name type="scientific">Listeria rustica</name>
    <dbReference type="NCBI Taxonomy" id="2713503"/>
    <lineage>
        <taxon>Bacteria</taxon>
        <taxon>Bacillati</taxon>
        <taxon>Bacillota</taxon>
        <taxon>Bacilli</taxon>
        <taxon>Bacillales</taxon>
        <taxon>Listeriaceae</taxon>
        <taxon>Listeria</taxon>
    </lineage>
</organism>
<sequence length="228" mass="25856">MKKLFLLVFIFLLSGVLVSCGGNNNDTKDDDKTNKNEVAAKKKDPDTTKINEKYKELSKPLELEGTGKATLIKTGYSDTFNLDGTDKPIKAYKFSELDFTVLETHIFNLALSEEGKISFNENGPLQWISFKVRYYNHSNSDVLIDNSFTGLTTTGFKDLAFYSTMSDDFGGVENPIKPNETREGFINFIDDGYSDFSKATLNVAINYEERKAFEFEYLPLKESIQRDM</sequence>